<evidence type="ECO:0000256" key="1">
    <source>
        <dbReference type="SAM" id="MobiDB-lite"/>
    </source>
</evidence>
<evidence type="ECO:0000313" key="2">
    <source>
        <dbReference type="EMBL" id="CAD9114601.1"/>
    </source>
</evidence>
<feature type="compositionally biased region" description="Pro residues" evidence="1">
    <location>
        <begin position="53"/>
        <end position="69"/>
    </location>
</feature>
<dbReference type="EMBL" id="HBGE01023450">
    <property type="protein sequence ID" value="CAD9114601.1"/>
    <property type="molecule type" value="Transcribed_RNA"/>
</dbReference>
<feature type="compositionally biased region" description="Basic and acidic residues" evidence="1">
    <location>
        <begin position="79"/>
        <end position="98"/>
    </location>
</feature>
<protein>
    <submittedName>
        <fullName evidence="2">Uncharacterized protein</fullName>
    </submittedName>
</protein>
<name>A0A7S1LXS8_ALECA</name>
<accession>A0A7S1LXS8</accession>
<gene>
    <name evidence="2" type="ORF">ACAT0790_LOCUS14195</name>
</gene>
<feature type="region of interest" description="Disordered" evidence="1">
    <location>
        <begin position="24"/>
        <end position="114"/>
    </location>
</feature>
<reference evidence="2" key="1">
    <citation type="submission" date="2021-01" db="EMBL/GenBank/DDBJ databases">
        <authorList>
            <person name="Corre E."/>
            <person name="Pelletier E."/>
            <person name="Niang G."/>
            <person name="Scheremetjew M."/>
            <person name="Finn R."/>
            <person name="Kale V."/>
            <person name="Holt S."/>
            <person name="Cochrane G."/>
            <person name="Meng A."/>
            <person name="Brown T."/>
            <person name="Cohen L."/>
        </authorList>
    </citation>
    <scope>NUCLEOTIDE SEQUENCE</scope>
    <source>
        <strain evidence="2">OF101</strain>
    </source>
</reference>
<sequence>MQGCLASSPCGRRPCLRVDLCAKDEEVPRPTAVARGGDAFSHEVAAGQLRAAPTPPAAPRLQPPAPRPAPVLRGPGEVMDARTERQEAEGERGERQEQRPAVSRHSSPEAAPHLATWRYEPEDGLHVDVRSAPDVGAQRTGGFLRAGEVFQVSEEREGAEGVLYLRLADGDGWVFDRKPGIGPLCARVQPAPSVEEARPPPRRQVPAPLQEVAAEEVPADARETGEMAAGSSQGSRFWPLAGPFLPQATGQPLLQMATQFAAQTAKDHNPGAVQWPRSSSARLSGSWRYGGA</sequence>
<organism evidence="2">
    <name type="scientific">Alexandrium catenella</name>
    <name type="common">Red tide dinoflagellate</name>
    <name type="synonym">Gonyaulax catenella</name>
    <dbReference type="NCBI Taxonomy" id="2925"/>
    <lineage>
        <taxon>Eukaryota</taxon>
        <taxon>Sar</taxon>
        <taxon>Alveolata</taxon>
        <taxon>Dinophyceae</taxon>
        <taxon>Gonyaulacales</taxon>
        <taxon>Pyrocystaceae</taxon>
        <taxon>Alexandrium</taxon>
    </lineage>
</organism>
<dbReference type="AlphaFoldDB" id="A0A7S1LXS8"/>
<proteinExistence type="predicted"/>
<feature type="region of interest" description="Disordered" evidence="1">
    <location>
        <begin position="265"/>
        <end position="292"/>
    </location>
</feature>